<dbReference type="Pfam" id="PF00431">
    <property type="entry name" value="CUB"/>
    <property type="match status" value="1"/>
</dbReference>
<dbReference type="InterPro" id="IPR035914">
    <property type="entry name" value="Sperma_CUB_dom_sf"/>
</dbReference>
<evidence type="ECO:0000259" key="3">
    <source>
        <dbReference type="PROSITE" id="PS01180"/>
    </source>
</evidence>
<dbReference type="STRING" id="42155.A0A0R3RC77"/>
<proteinExistence type="predicted"/>
<accession>A0A0R3RC77</accession>
<evidence type="ECO:0000256" key="1">
    <source>
        <dbReference type="ARBA" id="ARBA00023157"/>
    </source>
</evidence>
<dbReference type="PANTHER" id="PTHR46908:SF8">
    <property type="entry name" value="C-TYPE LECTIN DOMAIN-CONTAINING PROTEIN"/>
    <property type="match status" value="1"/>
</dbReference>
<sequence length="130" mass="14699">LKAIIDWQYIESPGYPDGYPTNAICNWLIETDKEERIEISFEDNFGIFCSSTCVDYIELKIGNDLANTGYRICCYDKPNDSLVSAKYQAVIIFRATTGEDTGFKLKFRKTMKPAQTTPSLPKTTTTGTRD</sequence>
<feature type="domain" description="CUB" evidence="3">
    <location>
        <begin position="1"/>
        <end position="110"/>
    </location>
</feature>
<comment type="caution">
    <text evidence="2">Lacks conserved residue(s) required for the propagation of feature annotation.</text>
</comment>
<dbReference type="Gene3D" id="2.60.120.290">
    <property type="entry name" value="Spermadhesin, CUB domain"/>
    <property type="match status" value="1"/>
</dbReference>
<evidence type="ECO:0000256" key="2">
    <source>
        <dbReference type="PROSITE-ProRule" id="PRU00059"/>
    </source>
</evidence>
<dbReference type="WBParaSite" id="BTMF_0001764601-mRNA-1">
    <property type="protein sequence ID" value="BTMF_0001764601-mRNA-1"/>
    <property type="gene ID" value="BTMF_0001764601"/>
</dbReference>
<protein>
    <submittedName>
        <fullName evidence="4">CUB domain-containing protein</fullName>
    </submittedName>
</protein>
<dbReference type="InterPro" id="IPR052129">
    <property type="entry name" value="Spermadhesin-Link_domain"/>
</dbReference>
<dbReference type="PANTHER" id="PTHR46908">
    <property type="entry name" value="CUBILIN-LIKE PROTEIN"/>
    <property type="match status" value="1"/>
</dbReference>
<dbReference type="AlphaFoldDB" id="A0A0R3RC77"/>
<keyword evidence="1" id="KW-1015">Disulfide bond</keyword>
<dbReference type="CDD" id="cd00041">
    <property type="entry name" value="CUB"/>
    <property type="match status" value="1"/>
</dbReference>
<dbReference type="SMART" id="SM00042">
    <property type="entry name" value="CUB"/>
    <property type="match status" value="1"/>
</dbReference>
<dbReference type="InterPro" id="IPR000859">
    <property type="entry name" value="CUB_dom"/>
</dbReference>
<reference evidence="4" key="1">
    <citation type="submission" date="2017-02" db="UniProtKB">
        <authorList>
            <consortium name="WormBaseParasite"/>
        </authorList>
    </citation>
    <scope>IDENTIFICATION</scope>
</reference>
<name>A0A0R3RC77_9BILA</name>
<dbReference type="SUPFAM" id="SSF49854">
    <property type="entry name" value="Spermadhesin, CUB domain"/>
    <property type="match status" value="1"/>
</dbReference>
<dbReference type="PROSITE" id="PS01180">
    <property type="entry name" value="CUB"/>
    <property type="match status" value="1"/>
</dbReference>
<organism evidence="4">
    <name type="scientific">Brugia timori</name>
    <dbReference type="NCBI Taxonomy" id="42155"/>
    <lineage>
        <taxon>Eukaryota</taxon>
        <taxon>Metazoa</taxon>
        <taxon>Ecdysozoa</taxon>
        <taxon>Nematoda</taxon>
        <taxon>Chromadorea</taxon>
        <taxon>Rhabditida</taxon>
        <taxon>Spirurina</taxon>
        <taxon>Spiruromorpha</taxon>
        <taxon>Filarioidea</taxon>
        <taxon>Onchocercidae</taxon>
        <taxon>Brugia</taxon>
    </lineage>
</organism>
<evidence type="ECO:0000313" key="4">
    <source>
        <dbReference type="WBParaSite" id="BTMF_0001764601-mRNA-1"/>
    </source>
</evidence>